<dbReference type="InterPro" id="IPR024418">
    <property type="entry name" value="DUF3862"/>
</dbReference>
<gene>
    <name evidence="3" type="ORF">A9Q68_00235</name>
</gene>
<dbReference type="Proteomes" id="UP000182015">
    <property type="component" value="Unassembled WGS sequence"/>
</dbReference>
<evidence type="ECO:0000256" key="2">
    <source>
        <dbReference type="SAM" id="SignalP"/>
    </source>
</evidence>
<dbReference type="AlphaFoldDB" id="A0A1L8MMW1"/>
<evidence type="ECO:0008006" key="5">
    <source>
        <dbReference type="Google" id="ProtNLM"/>
    </source>
</evidence>
<dbReference type="Gene3D" id="3.30.1450.10">
    <property type="match status" value="2"/>
</dbReference>
<feature type="signal peptide" evidence="2">
    <location>
        <begin position="1"/>
        <end position="24"/>
    </location>
</feature>
<evidence type="ECO:0000313" key="4">
    <source>
        <dbReference type="Proteomes" id="UP000182015"/>
    </source>
</evidence>
<feature type="chain" id="PRO_5038816157" description="DUF3862 domain-containing protein" evidence="2">
    <location>
        <begin position="25"/>
        <end position="203"/>
    </location>
</feature>
<sequence length="203" mass="22035">MKRKNFIVIGALALFSVATLSDLAIVGQNQNQIVYAAKKKKVSKKQKVRNNFDKIIVGDMANMGEGGSTVDELKKMFGEPNSTSTSQIDGVNSQDLTWSKSGITITIQFIENKAVARSITGFQYLRKDVIGLKEYNALADGTSYEQVVSQFKQPDSITETIIMGSKSTMATWVTGVKGGFGSDMVLTFTDNALTGKAQANLKD</sequence>
<keyword evidence="1 2" id="KW-0732">Signal</keyword>
<evidence type="ECO:0000313" key="3">
    <source>
        <dbReference type="EMBL" id="OJF72005.1"/>
    </source>
</evidence>
<organism evidence="3 4">
    <name type="scientific">Streptococcus bovimastitidis</name>
    <dbReference type="NCBI Taxonomy" id="1856638"/>
    <lineage>
        <taxon>Bacteria</taxon>
        <taxon>Bacillati</taxon>
        <taxon>Bacillota</taxon>
        <taxon>Bacilli</taxon>
        <taxon>Lactobacillales</taxon>
        <taxon>Streptococcaceae</taxon>
        <taxon>Streptococcus</taxon>
    </lineage>
</organism>
<dbReference type="RefSeq" id="WP_071792642.1">
    <property type="nucleotide sequence ID" value="NZ_LZDD01000001.1"/>
</dbReference>
<reference evidence="4" key="1">
    <citation type="submission" date="2016-06" db="EMBL/GenBank/DDBJ databases">
        <authorList>
            <person name="de Vries S.P.W."/>
            <person name="Hadjirin N.F."/>
            <person name="Lay E.M."/>
            <person name="Zadoks R.N."/>
            <person name="Peacock S.J."/>
            <person name="Parkhill J."/>
            <person name="Grant A.J."/>
            <person name="Mcdougall S."/>
            <person name="Holmes M.A."/>
        </authorList>
    </citation>
    <scope>NUCLEOTIDE SEQUENCE [LARGE SCALE GENOMIC DNA]</scope>
    <source>
        <strain evidence="4">NZ1587</strain>
    </source>
</reference>
<name>A0A1L8MMW1_9STRE</name>
<protein>
    <recommendedName>
        <fullName evidence="5">DUF3862 domain-containing protein</fullName>
    </recommendedName>
</protein>
<proteinExistence type="predicted"/>
<dbReference type="STRING" id="1856638.A9Q68_00235"/>
<dbReference type="EMBL" id="LZDD01000001">
    <property type="protein sequence ID" value="OJF72005.1"/>
    <property type="molecule type" value="Genomic_DNA"/>
</dbReference>
<dbReference type="OrthoDB" id="2942526at2"/>
<comment type="caution">
    <text evidence="3">The sequence shown here is derived from an EMBL/GenBank/DDBJ whole genome shotgun (WGS) entry which is preliminary data.</text>
</comment>
<evidence type="ECO:0000256" key="1">
    <source>
        <dbReference type="ARBA" id="ARBA00022729"/>
    </source>
</evidence>
<accession>A0A1L8MMW1</accession>
<dbReference type="InterPro" id="IPR037873">
    <property type="entry name" value="BamE-like"/>
</dbReference>
<keyword evidence="4" id="KW-1185">Reference proteome</keyword>
<dbReference type="Pfam" id="PF12978">
    <property type="entry name" value="DUF3862"/>
    <property type="match status" value="1"/>
</dbReference>